<dbReference type="InterPro" id="IPR016024">
    <property type="entry name" value="ARM-type_fold"/>
</dbReference>
<dbReference type="AlphaFoldDB" id="A0A5N5QSH6"/>
<dbReference type="GO" id="GO:0006606">
    <property type="term" value="P:protein import into nucleus"/>
    <property type="evidence" value="ECO:0007669"/>
    <property type="project" value="TreeGrafter"/>
</dbReference>
<dbReference type="Pfam" id="PF25567">
    <property type="entry name" value="TPR_SYO1"/>
    <property type="match status" value="1"/>
</dbReference>
<comment type="caution">
    <text evidence="5">The sequence shown here is derived from an EMBL/GenBank/DDBJ whole genome shotgun (WGS) entry which is preliminary data.</text>
</comment>
<dbReference type="Proteomes" id="UP000383932">
    <property type="component" value="Unassembled WGS sequence"/>
</dbReference>
<keyword evidence="6" id="KW-1185">Reference proteome</keyword>
<dbReference type="InterPro" id="IPR057990">
    <property type="entry name" value="TPR_SYO1"/>
</dbReference>
<dbReference type="InterPro" id="IPR000225">
    <property type="entry name" value="Armadillo"/>
</dbReference>
<dbReference type="PANTHER" id="PTHR13347:SF1">
    <property type="entry name" value="HEAT REPEAT-CONTAINING PROTEIN 3"/>
    <property type="match status" value="1"/>
</dbReference>
<dbReference type="GO" id="GO:0051082">
    <property type="term" value="F:unfolded protein binding"/>
    <property type="evidence" value="ECO:0007669"/>
    <property type="project" value="TreeGrafter"/>
</dbReference>
<evidence type="ECO:0000259" key="4">
    <source>
        <dbReference type="Pfam" id="PF25567"/>
    </source>
</evidence>
<feature type="domain" description="SYO1-like TPR repeats" evidence="4">
    <location>
        <begin position="466"/>
        <end position="699"/>
    </location>
</feature>
<evidence type="ECO:0000313" key="6">
    <source>
        <dbReference type="Proteomes" id="UP000383932"/>
    </source>
</evidence>
<feature type="repeat" description="ARM" evidence="2">
    <location>
        <begin position="82"/>
        <end position="109"/>
    </location>
</feature>
<reference evidence="5 6" key="1">
    <citation type="journal article" date="2019" name="Fungal Biol. Biotechnol.">
        <title>Draft genome sequence of fastidious pathogen Ceratobasidium theobromae, which causes vascular-streak dieback in Theobroma cacao.</title>
        <authorList>
            <person name="Ali S.S."/>
            <person name="Asman A."/>
            <person name="Shao J."/>
            <person name="Firmansyah A.P."/>
            <person name="Susilo A.W."/>
            <person name="Rosmana A."/>
            <person name="McMahon P."/>
            <person name="Junaid M."/>
            <person name="Guest D."/>
            <person name="Kheng T.Y."/>
            <person name="Meinhardt L.W."/>
            <person name="Bailey B.A."/>
        </authorList>
    </citation>
    <scope>NUCLEOTIDE SEQUENCE [LARGE SCALE GENOMIC DNA]</scope>
    <source>
        <strain evidence="5 6">CT2</strain>
    </source>
</reference>
<comment type="similarity">
    <text evidence="1">Belongs to the nuclear import and ribosome assembly adapter family.</text>
</comment>
<organism evidence="5 6">
    <name type="scientific">Ceratobasidium theobromae</name>
    <dbReference type="NCBI Taxonomy" id="1582974"/>
    <lineage>
        <taxon>Eukaryota</taxon>
        <taxon>Fungi</taxon>
        <taxon>Dikarya</taxon>
        <taxon>Basidiomycota</taxon>
        <taxon>Agaricomycotina</taxon>
        <taxon>Agaricomycetes</taxon>
        <taxon>Cantharellales</taxon>
        <taxon>Ceratobasidiaceae</taxon>
        <taxon>Ceratobasidium</taxon>
    </lineage>
</organism>
<dbReference type="PROSITE" id="PS50176">
    <property type="entry name" value="ARM_REPEAT"/>
    <property type="match status" value="1"/>
</dbReference>
<gene>
    <name evidence="5" type="ORF">CTheo_2006</name>
</gene>
<dbReference type="InterPro" id="IPR011989">
    <property type="entry name" value="ARM-like"/>
</dbReference>
<name>A0A5N5QSH6_9AGAM</name>
<dbReference type="SUPFAM" id="SSF48371">
    <property type="entry name" value="ARM repeat"/>
    <property type="match status" value="1"/>
</dbReference>
<accession>A0A5N5QSH6</accession>
<proteinExistence type="inferred from homology"/>
<feature type="compositionally biased region" description="Basic residues" evidence="3">
    <location>
        <begin position="1"/>
        <end position="15"/>
    </location>
</feature>
<sequence length="701" mass="76037">MGKAQKKKAMRRHNPMRVPDSHIPKGLAPAASSSQKEKVEAVLPIIQKLGSDEVTERTWACAAVSNLIQNDPGTRRLLQGKNVVGALIARLSDSSEEVAAEATGALRNLCIDGGFEICAEMFNKGILDPLKEFIPKLSGTLQNVLDNPKSAPEKVQELVYEFAENIITILWCLSETSNKALNAINSISLIPFLMAFLTNRAKLPRQVVHATAQCLYVLSEDNPPAIQDLRSESEYIACLVATSTAQKGPNDDEWDVGIRVLCCALNASSIDIDQSIALPLITPLLSYSLQDAVEEVQKTLVEPPTTPPNPPLKFAKLPKSDHKSPAELVLECVERRLRVLQLSLEILTGVCAQLPDPEPVEDSMIEDEANMDEGEMDDDEIIQNGGASRQTSSSAQHQLISLLTDDMTMDADDDTPNPPREADANSVGLLRTLTPLLLVLSTPTSMSFSAPTPLATAPITESTSASTKLEHSPTTSALVAVHIAALECLSNLVLSFPAPDSGPVDPTVAELAVAAWPQTWNVLSTALNAPSSASRRMEVAVAALGVLWGLARLARGVLIPQQEHIEQLIQIADSSQANEQVQVKCVGILGSLAQNVKEVEMNRIIAQYLLSYIHPTPRATEPTLHALSLLIDIYADEANAYDVNFRNMKGTNVLASSVSALRKLVRGIDRKKEGGVELRQWAEEIEGNVRGFVTYRRKLKI</sequence>
<dbReference type="InterPro" id="IPR052616">
    <property type="entry name" value="SYO1-like"/>
</dbReference>
<dbReference type="EMBL" id="SSOP01000019">
    <property type="protein sequence ID" value="KAB5594523.1"/>
    <property type="molecule type" value="Genomic_DNA"/>
</dbReference>
<feature type="region of interest" description="Disordered" evidence="3">
    <location>
        <begin position="1"/>
        <end position="35"/>
    </location>
</feature>
<dbReference type="PANTHER" id="PTHR13347">
    <property type="entry name" value="HEAT REPEAT-CONTAINING PROTEIN 3"/>
    <property type="match status" value="1"/>
</dbReference>
<dbReference type="OrthoDB" id="288703at2759"/>
<evidence type="ECO:0000256" key="2">
    <source>
        <dbReference type="PROSITE-ProRule" id="PRU00259"/>
    </source>
</evidence>
<evidence type="ECO:0000313" key="5">
    <source>
        <dbReference type="EMBL" id="KAB5594523.1"/>
    </source>
</evidence>
<dbReference type="Pfam" id="PF00514">
    <property type="entry name" value="Arm"/>
    <property type="match status" value="1"/>
</dbReference>
<evidence type="ECO:0000256" key="1">
    <source>
        <dbReference type="ARBA" id="ARBA00049983"/>
    </source>
</evidence>
<evidence type="ECO:0000256" key="3">
    <source>
        <dbReference type="SAM" id="MobiDB-lite"/>
    </source>
</evidence>
<dbReference type="CDD" id="cd13394">
    <property type="entry name" value="Syo1_like"/>
    <property type="match status" value="1"/>
</dbReference>
<protein>
    <submittedName>
        <fullName evidence="5">ARM like repeat protein</fullName>
    </submittedName>
</protein>
<dbReference type="GO" id="GO:0042273">
    <property type="term" value="P:ribosomal large subunit biogenesis"/>
    <property type="evidence" value="ECO:0007669"/>
    <property type="project" value="TreeGrafter"/>
</dbReference>
<dbReference type="Gene3D" id="1.25.10.10">
    <property type="entry name" value="Leucine-rich Repeat Variant"/>
    <property type="match status" value="1"/>
</dbReference>